<feature type="domain" description="Reverse transcriptase" evidence="1">
    <location>
        <begin position="321"/>
        <end position="588"/>
    </location>
</feature>
<reference evidence="2" key="1">
    <citation type="journal article" date="2020" name="Microb. Genom.">
        <title>Genetic diversity of clinical and environmental Mucorales isolates obtained from an investigation of mucormycosis cases among solid organ transplant recipients.</title>
        <authorList>
            <person name="Nguyen M.H."/>
            <person name="Kaul D."/>
            <person name="Muto C."/>
            <person name="Cheng S.J."/>
            <person name="Richter R.A."/>
            <person name="Bruno V.M."/>
            <person name="Liu G."/>
            <person name="Beyhan S."/>
            <person name="Sundermann A.J."/>
            <person name="Mounaud S."/>
            <person name="Pasculle A.W."/>
            <person name="Nierman W.C."/>
            <person name="Driscoll E."/>
            <person name="Cumbie R."/>
            <person name="Clancy C.J."/>
            <person name="Dupont C.L."/>
        </authorList>
    </citation>
    <scope>NUCLEOTIDE SEQUENCE</scope>
    <source>
        <strain evidence="2">GL16</strain>
    </source>
</reference>
<sequence length="610" mass="69293">MCGRIITTTVSHQASLFLPVTIFVLYASVSRRDKYEFLSCLMNSEYSSLLPVDSSRHILLGDFNYSYASQLSSRARRPQAPAEWLYTISLLILKFLSANISESALTNTVSAFEDSLPATQMWEDLKVTVQRITKHSSRNQAFTLAQGQKLIQKKRSGLLTIVESQLAEIQQCHVDTLALLVGIHWREKRELSPGYLARVVASRATRQLALPLKHPTSSSIYYTKDNMIDTTSTFYSALYTPHPVDQVAIDDLLRSLPEDLHITETEQNHLTRPIKYDKLLEGVLRCPSRSSPGTDGFTYKLLSVIFQLPVCREILLDVYNTALNDGVFSVSWQGTCISLLPKKGDLSHLKNWRPISLINTDAKIFTRIPNARMMQFTNKLITPFQTGFVRDRFIADNCLLMKLTMYHTRNTGSQSIGLMLDQEKAYDRVHPEYLKQSINSFLRYSTAYQHERFPSSSISQLRGLRQGDPISPILFNLAFESLLRRIISDPTFRDFSLPRSSFSHPSDLNLQQIKLLTYTDDMVCLLRSPSDLHDLQTHLAAYSRAFNAKINFHKALAISLLGALLSNSELWRSPLLENHVTHWHGCSATLPACYLVFPLPAFTAQRVDIY</sequence>
<evidence type="ECO:0000313" key="2">
    <source>
        <dbReference type="EMBL" id="KAG1549349.1"/>
    </source>
</evidence>
<gene>
    <name evidence="2" type="ORF">G6F51_003104</name>
</gene>
<evidence type="ECO:0000259" key="1">
    <source>
        <dbReference type="PROSITE" id="PS50878"/>
    </source>
</evidence>
<name>A0A9P6YIJ1_RHIOR</name>
<dbReference type="InterPro" id="IPR000477">
    <property type="entry name" value="RT_dom"/>
</dbReference>
<evidence type="ECO:0000313" key="3">
    <source>
        <dbReference type="Proteomes" id="UP000717996"/>
    </source>
</evidence>
<comment type="caution">
    <text evidence="2">The sequence shown here is derived from an EMBL/GenBank/DDBJ whole genome shotgun (WGS) entry which is preliminary data.</text>
</comment>
<protein>
    <recommendedName>
        <fullName evidence="1">Reverse transcriptase domain-containing protein</fullName>
    </recommendedName>
</protein>
<dbReference type="EMBL" id="JAANIT010000293">
    <property type="protein sequence ID" value="KAG1549349.1"/>
    <property type="molecule type" value="Genomic_DNA"/>
</dbReference>
<dbReference type="OrthoDB" id="5598377at2759"/>
<dbReference type="AlphaFoldDB" id="A0A9P6YIJ1"/>
<dbReference type="InterPro" id="IPR043502">
    <property type="entry name" value="DNA/RNA_pol_sf"/>
</dbReference>
<organism evidence="2 3">
    <name type="scientific">Rhizopus oryzae</name>
    <name type="common">Mucormycosis agent</name>
    <name type="synonym">Rhizopus arrhizus var. delemar</name>
    <dbReference type="NCBI Taxonomy" id="64495"/>
    <lineage>
        <taxon>Eukaryota</taxon>
        <taxon>Fungi</taxon>
        <taxon>Fungi incertae sedis</taxon>
        <taxon>Mucoromycota</taxon>
        <taxon>Mucoromycotina</taxon>
        <taxon>Mucoromycetes</taxon>
        <taxon>Mucorales</taxon>
        <taxon>Mucorineae</taxon>
        <taxon>Rhizopodaceae</taxon>
        <taxon>Rhizopus</taxon>
    </lineage>
</organism>
<dbReference type="Proteomes" id="UP000717996">
    <property type="component" value="Unassembled WGS sequence"/>
</dbReference>
<dbReference type="Pfam" id="PF00078">
    <property type="entry name" value="RVT_1"/>
    <property type="match status" value="1"/>
</dbReference>
<dbReference type="SUPFAM" id="SSF56672">
    <property type="entry name" value="DNA/RNA polymerases"/>
    <property type="match status" value="1"/>
</dbReference>
<dbReference type="CDD" id="cd01650">
    <property type="entry name" value="RT_nLTR_like"/>
    <property type="match status" value="1"/>
</dbReference>
<dbReference type="PANTHER" id="PTHR31635">
    <property type="entry name" value="REVERSE TRANSCRIPTASE DOMAIN-CONTAINING PROTEIN-RELATED"/>
    <property type="match status" value="1"/>
</dbReference>
<proteinExistence type="predicted"/>
<accession>A0A9P6YIJ1</accession>
<dbReference type="PANTHER" id="PTHR31635:SF196">
    <property type="entry name" value="REVERSE TRANSCRIPTASE DOMAIN-CONTAINING PROTEIN-RELATED"/>
    <property type="match status" value="1"/>
</dbReference>
<dbReference type="PROSITE" id="PS50878">
    <property type="entry name" value="RT_POL"/>
    <property type="match status" value="1"/>
</dbReference>